<reference evidence="1 2" key="1">
    <citation type="journal article" date="2019" name="PLoS ONE">
        <title>Pup mortality in New Zealand sea lions (Phocarctos hookeri) at Enderby Island, Auckland Islands, 2013-18.</title>
        <authorList>
            <person name="Michael S.A."/>
            <person name="Hayman D.T.S."/>
            <person name="Gray R."/>
            <person name="Zhang J."/>
            <person name="Rogers L."/>
            <person name="Roe W.D."/>
        </authorList>
    </citation>
    <scope>NUCLEOTIDE SEQUENCE [LARGE SCALE GENOMIC DNA]</scope>
    <source>
        <strain evidence="1 2">SM868</strain>
    </source>
</reference>
<dbReference type="OrthoDB" id="9964537at2"/>
<evidence type="ECO:0000313" key="1">
    <source>
        <dbReference type="EMBL" id="MUG32562.1"/>
    </source>
</evidence>
<keyword evidence="2" id="KW-1185">Reference proteome</keyword>
<dbReference type="EMBL" id="WFKQ01000005">
    <property type="protein sequence ID" value="MUG32562.1"/>
    <property type="molecule type" value="Genomic_DNA"/>
</dbReference>
<dbReference type="AlphaFoldDB" id="A0A844M0U3"/>
<evidence type="ECO:0000313" key="2">
    <source>
        <dbReference type="Proteomes" id="UP000442109"/>
    </source>
</evidence>
<dbReference type="RefSeq" id="WP_155587265.1">
    <property type="nucleotide sequence ID" value="NZ_WFKQ01000005.1"/>
</dbReference>
<protein>
    <submittedName>
        <fullName evidence="1">Uncharacterized protein</fullName>
    </submittedName>
</protein>
<dbReference type="Proteomes" id="UP000442109">
    <property type="component" value="Unassembled WGS sequence"/>
</dbReference>
<name>A0A844M0U3_9GAMM</name>
<sequence>MTTLNAKFKEAKKASNNEHYSTISVRTPIETASMVDTVSITTQQAVMNMFTTDLSDYLASYLLQNIENKELIEQVLQEQYQQHKEELADMVEGSSIEILESKKAIKIQGYIKFALKLDNI</sequence>
<comment type="caution">
    <text evidence="1">The sequence shown here is derived from an EMBL/GenBank/DDBJ whole genome shotgun (WGS) entry which is preliminary data.</text>
</comment>
<gene>
    <name evidence="1" type="ORF">GB996_07100</name>
</gene>
<organism evidence="1 2">
    <name type="scientific">Psychrobacter sanguinis</name>
    <dbReference type="NCBI Taxonomy" id="861445"/>
    <lineage>
        <taxon>Bacteria</taxon>
        <taxon>Pseudomonadati</taxon>
        <taxon>Pseudomonadota</taxon>
        <taxon>Gammaproteobacteria</taxon>
        <taxon>Moraxellales</taxon>
        <taxon>Moraxellaceae</taxon>
        <taxon>Psychrobacter</taxon>
    </lineage>
</organism>
<proteinExistence type="predicted"/>
<accession>A0A844M0U3</accession>